<reference evidence="10" key="1">
    <citation type="submission" date="2018-05" db="EMBL/GenBank/DDBJ databases">
        <authorList>
            <person name="Li Y."/>
        </authorList>
    </citation>
    <scope>NUCLEOTIDE SEQUENCE [LARGE SCALE GENOMIC DNA]</scope>
    <source>
        <strain evidence="10">sk1b4</strain>
    </source>
</reference>
<evidence type="ECO:0000313" key="10">
    <source>
        <dbReference type="Proteomes" id="UP000245283"/>
    </source>
</evidence>
<evidence type="ECO:0000256" key="3">
    <source>
        <dbReference type="ARBA" id="ARBA00020150"/>
    </source>
</evidence>
<sequence>MLLMLAIVTFGLVTYVVPFPETLSHEARATLGVAAFAIIVWMTQAVSQGLSGLIIVFLLAISGATDLNGALVGYSNSSLWLIVIGFIMAGAMEKSQLSKRIALALVRVAGGSPIKIYWAVAAVLAVLTFLVPSITARTLLMIPIILGIGKAFEAEQGNSNIVKALLFIVAMSGTMMSIGVLTGHVGNPITAGLIEGATGEAVSWSEWFKIGGLPAFSLAAISVFIIQKMWKPEVGTLESAGTYVHRELAAMGPITRDEKYTAVVFVATLLLWATDSFHGFAVGVIGLLSIIFLMLPDIGVMTWKEAQPKVPWDVFVLYGAGLSMGTALTTSGAAEWLASTLFSPLNNLSIPIQLIIMIWAITLLQVFFTGGGPKTTALTPIVIAHAVTIGADPRAFALVLGMNMHHQYLLPVSNMPNAVAMGTGEITSRELNKTGAVMSVLGAAFMSLMVVTYWTWIGLV</sequence>
<keyword evidence="5 8" id="KW-1133">Transmembrane helix</keyword>
<feature type="transmembrane region" description="Helical" evidence="8">
    <location>
        <begin position="315"/>
        <end position="338"/>
    </location>
</feature>
<dbReference type="NCBIfam" id="TIGR00785">
    <property type="entry name" value="dass"/>
    <property type="match status" value="1"/>
</dbReference>
<dbReference type="OrthoDB" id="9766267at2"/>
<dbReference type="PANTHER" id="PTHR10283">
    <property type="entry name" value="SOLUTE CARRIER FAMILY 13 MEMBER"/>
    <property type="match status" value="1"/>
</dbReference>
<dbReference type="GO" id="GO:1905039">
    <property type="term" value="P:carboxylic acid transmembrane transport"/>
    <property type="evidence" value="ECO:0007669"/>
    <property type="project" value="UniProtKB-ARBA"/>
</dbReference>
<dbReference type="Proteomes" id="UP000245283">
    <property type="component" value="Unassembled WGS sequence"/>
</dbReference>
<evidence type="ECO:0000256" key="1">
    <source>
        <dbReference type="ARBA" id="ARBA00004141"/>
    </source>
</evidence>
<feature type="transmembrane region" description="Helical" evidence="8">
    <location>
        <begin position="436"/>
        <end position="457"/>
    </location>
</feature>
<keyword evidence="4 8" id="KW-0812">Transmembrane</keyword>
<dbReference type="GO" id="GO:0005886">
    <property type="term" value="C:plasma membrane"/>
    <property type="evidence" value="ECO:0007669"/>
    <property type="project" value="TreeGrafter"/>
</dbReference>
<keyword evidence="10" id="KW-1185">Reference proteome</keyword>
<evidence type="ECO:0000313" key="9">
    <source>
        <dbReference type="EMBL" id="PWF26584.1"/>
    </source>
</evidence>
<dbReference type="EMBL" id="QETB01000003">
    <property type="protein sequence ID" value="PWF26584.1"/>
    <property type="molecule type" value="Genomic_DNA"/>
</dbReference>
<dbReference type="RefSeq" id="WP_109093657.1">
    <property type="nucleotide sequence ID" value="NZ_JBQDCU010000121.1"/>
</dbReference>
<protein>
    <recommendedName>
        <fullName evidence="3">Sodium-dependent dicarboxylate transporter SdcS</fullName>
    </recommendedName>
    <alternativeName>
        <fullName evidence="7">Na(+)/dicarboxylate symporter</fullName>
    </alternativeName>
</protein>
<comment type="subcellular location">
    <subcellularLocation>
        <location evidence="1">Membrane</location>
        <topology evidence="1">Multi-pass membrane protein</topology>
    </subcellularLocation>
</comment>
<evidence type="ECO:0000256" key="5">
    <source>
        <dbReference type="ARBA" id="ARBA00022989"/>
    </source>
</evidence>
<evidence type="ECO:0000256" key="2">
    <source>
        <dbReference type="ARBA" id="ARBA00006772"/>
    </source>
</evidence>
<keyword evidence="6 8" id="KW-0472">Membrane</keyword>
<organism evidence="9 10">
    <name type="scientific">Ancrocorticia populi</name>
    <dbReference type="NCBI Taxonomy" id="2175228"/>
    <lineage>
        <taxon>Bacteria</taxon>
        <taxon>Bacillati</taxon>
        <taxon>Actinomycetota</taxon>
        <taxon>Actinomycetes</taxon>
        <taxon>Actinomycetales</taxon>
        <taxon>Actinomycetaceae</taxon>
        <taxon>Ancrocorticia</taxon>
    </lineage>
</organism>
<comment type="similarity">
    <text evidence="2">Belongs to the SLC13A/DASS transporter (TC 2.A.47) family. NADC subfamily.</text>
</comment>
<evidence type="ECO:0000256" key="4">
    <source>
        <dbReference type="ARBA" id="ARBA00022692"/>
    </source>
</evidence>
<evidence type="ECO:0000256" key="6">
    <source>
        <dbReference type="ARBA" id="ARBA00023136"/>
    </source>
</evidence>
<dbReference type="PANTHER" id="PTHR10283:SF82">
    <property type="entry name" value="SOLUTE CARRIER FAMILY 13 MEMBER 2"/>
    <property type="match status" value="1"/>
</dbReference>
<feature type="transmembrane region" description="Helical" evidence="8">
    <location>
        <begin position="71"/>
        <end position="92"/>
    </location>
</feature>
<gene>
    <name evidence="9" type="ORF">DD236_06980</name>
</gene>
<feature type="transmembrane region" description="Helical" evidence="8">
    <location>
        <begin position="116"/>
        <end position="140"/>
    </location>
</feature>
<feature type="transmembrane region" description="Helical" evidence="8">
    <location>
        <begin position="258"/>
        <end position="274"/>
    </location>
</feature>
<feature type="transmembrane region" description="Helical" evidence="8">
    <location>
        <begin position="161"/>
        <end position="187"/>
    </location>
</feature>
<evidence type="ECO:0000256" key="7">
    <source>
        <dbReference type="ARBA" id="ARBA00031174"/>
    </source>
</evidence>
<feature type="transmembrane region" description="Helical" evidence="8">
    <location>
        <begin position="280"/>
        <end position="303"/>
    </location>
</feature>
<feature type="transmembrane region" description="Helical" evidence="8">
    <location>
        <begin position="350"/>
        <end position="368"/>
    </location>
</feature>
<comment type="caution">
    <text evidence="9">The sequence shown here is derived from an EMBL/GenBank/DDBJ whole genome shotgun (WGS) entry which is preliminary data.</text>
</comment>
<dbReference type="InterPro" id="IPR001898">
    <property type="entry name" value="SLC13A/DASS"/>
</dbReference>
<dbReference type="AlphaFoldDB" id="A0A2V1K5K4"/>
<name>A0A2V1K5K4_9ACTO</name>
<dbReference type="Pfam" id="PF00939">
    <property type="entry name" value="Na_sulph_symp"/>
    <property type="match status" value="1"/>
</dbReference>
<accession>A0A2V1K5K4</accession>
<proteinExistence type="inferred from homology"/>
<feature type="transmembrane region" description="Helical" evidence="8">
    <location>
        <begin position="207"/>
        <end position="226"/>
    </location>
</feature>
<feature type="transmembrane region" description="Helical" evidence="8">
    <location>
        <begin position="34"/>
        <end position="59"/>
    </location>
</feature>
<dbReference type="GO" id="GO:0008514">
    <property type="term" value="F:organic anion transmembrane transporter activity"/>
    <property type="evidence" value="ECO:0007669"/>
    <property type="project" value="UniProtKB-ARBA"/>
</dbReference>
<evidence type="ECO:0000256" key="8">
    <source>
        <dbReference type="SAM" id="Phobius"/>
    </source>
</evidence>